<keyword evidence="2" id="KW-0805">Transcription regulation</keyword>
<keyword evidence="8" id="KW-1185">Reference proteome</keyword>
<comment type="caution">
    <text evidence="7">The sequence shown here is derived from an EMBL/GenBank/DDBJ whole genome shotgun (WGS) entry which is preliminary data.</text>
</comment>
<dbReference type="Gene3D" id="1.10.1740.10">
    <property type="match status" value="1"/>
</dbReference>
<dbReference type="GO" id="GO:0016987">
    <property type="term" value="F:sigma factor activity"/>
    <property type="evidence" value="ECO:0007669"/>
    <property type="project" value="UniProtKB-KW"/>
</dbReference>
<evidence type="ECO:0000256" key="4">
    <source>
        <dbReference type="ARBA" id="ARBA00023163"/>
    </source>
</evidence>
<dbReference type="InterPro" id="IPR039425">
    <property type="entry name" value="RNA_pol_sigma-70-like"/>
</dbReference>
<evidence type="ECO:0000256" key="3">
    <source>
        <dbReference type="ARBA" id="ARBA00023082"/>
    </source>
</evidence>
<proteinExistence type="inferred from homology"/>
<dbReference type="InterPro" id="IPR014284">
    <property type="entry name" value="RNA_pol_sigma-70_dom"/>
</dbReference>
<reference evidence="7 8" key="1">
    <citation type="submission" date="2018-06" db="EMBL/GenBank/DDBJ databases">
        <title>Genomic Encyclopedia of Type Strains, Phase III (KMG-III): the genomes of soil and plant-associated and newly described type strains.</title>
        <authorList>
            <person name="Whitman W."/>
        </authorList>
    </citation>
    <scope>NUCLEOTIDE SEQUENCE [LARGE SCALE GENOMIC DNA]</scope>
    <source>
        <strain evidence="7 8">CECT 9025</strain>
    </source>
</reference>
<dbReference type="Pfam" id="PF08281">
    <property type="entry name" value="Sigma70_r4_2"/>
    <property type="match status" value="1"/>
</dbReference>
<feature type="domain" description="RNA polymerase sigma factor 70 region 4 type 2" evidence="6">
    <location>
        <begin position="127"/>
        <end position="178"/>
    </location>
</feature>
<dbReference type="EMBL" id="QJTE01000004">
    <property type="protein sequence ID" value="PYE82505.1"/>
    <property type="molecule type" value="Genomic_DNA"/>
</dbReference>
<evidence type="ECO:0000259" key="5">
    <source>
        <dbReference type="Pfam" id="PF04542"/>
    </source>
</evidence>
<dbReference type="Pfam" id="PF04542">
    <property type="entry name" value="Sigma70_r2"/>
    <property type="match status" value="1"/>
</dbReference>
<dbReference type="GO" id="GO:0006352">
    <property type="term" value="P:DNA-templated transcription initiation"/>
    <property type="evidence" value="ECO:0007669"/>
    <property type="project" value="InterPro"/>
</dbReference>
<evidence type="ECO:0000256" key="2">
    <source>
        <dbReference type="ARBA" id="ARBA00023015"/>
    </source>
</evidence>
<dbReference type="OrthoDB" id="9803470at2"/>
<evidence type="ECO:0000256" key="1">
    <source>
        <dbReference type="ARBA" id="ARBA00010641"/>
    </source>
</evidence>
<evidence type="ECO:0000259" key="6">
    <source>
        <dbReference type="Pfam" id="PF08281"/>
    </source>
</evidence>
<protein>
    <submittedName>
        <fullName evidence="7">RNA polymerase sigma-70 factor (ECF subfamily)</fullName>
    </submittedName>
</protein>
<dbReference type="AlphaFoldDB" id="A0A318SPH9"/>
<dbReference type="InterPro" id="IPR013324">
    <property type="entry name" value="RNA_pol_sigma_r3/r4-like"/>
</dbReference>
<gene>
    <name evidence="7" type="ORF">DFP88_104262</name>
</gene>
<dbReference type="InterPro" id="IPR013249">
    <property type="entry name" value="RNA_pol_sigma70_r4_t2"/>
</dbReference>
<dbReference type="GO" id="GO:0003677">
    <property type="term" value="F:DNA binding"/>
    <property type="evidence" value="ECO:0007669"/>
    <property type="project" value="InterPro"/>
</dbReference>
<feature type="domain" description="RNA polymerase sigma-70 region 2" evidence="5">
    <location>
        <begin position="25"/>
        <end position="92"/>
    </location>
</feature>
<dbReference type="SUPFAM" id="SSF88946">
    <property type="entry name" value="Sigma2 domain of RNA polymerase sigma factors"/>
    <property type="match status" value="1"/>
</dbReference>
<accession>A0A318SPH9</accession>
<comment type="similarity">
    <text evidence="1">Belongs to the sigma-70 factor family. ECF subfamily.</text>
</comment>
<dbReference type="NCBIfam" id="TIGR02937">
    <property type="entry name" value="sigma70-ECF"/>
    <property type="match status" value="1"/>
</dbReference>
<dbReference type="RefSeq" id="WP_110815164.1">
    <property type="nucleotide sequence ID" value="NZ_QJTE01000004.1"/>
</dbReference>
<sequence>MTDRDELERIIARVALQDRKAFGQLYERTQAKLFGICLRILRSRAEAEDALQEVYVRVWHNADRYQVLGLSPMTWLITIARNHAIDLLRRRRVAERSGQAPIAEAMEQPDASPGPEALTLARSDGDLLRACLGELEPERSEAVQGAYMFGFTYAELADRYAVPLNTMRTWLRRSLQRLKECMSR</sequence>
<dbReference type="Proteomes" id="UP000248311">
    <property type="component" value="Unassembled WGS sequence"/>
</dbReference>
<keyword evidence="4" id="KW-0804">Transcription</keyword>
<dbReference type="PANTHER" id="PTHR43133:SF62">
    <property type="entry name" value="RNA POLYMERASE SIGMA FACTOR SIGZ"/>
    <property type="match status" value="1"/>
</dbReference>
<dbReference type="Gene3D" id="1.10.10.10">
    <property type="entry name" value="Winged helix-like DNA-binding domain superfamily/Winged helix DNA-binding domain"/>
    <property type="match status" value="1"/>
</dbReference>
<evidence type="ECO:0000313" key="8">
    <source>
        <dbReference type="Proteomes" id="UP000248311"/>
    </source>
</evidence>
<dbReference type="InterPro" id="IPR007627">
    <property type="entry name" value="RNA_pol_sigma70_r2"/>
</dbReference>
<dbReference type="SUPFAM" id="SSF88659">
    <property type="entry name" value="Sigma3 and sigma4 domains of RNA polymerase sigma factors"/>
    <property type="match status" value="1"/>
</dbReference>
<organism evidence="7 8">
    <name type="scientific">Pseudoroseicyclus aestuarii</name>
    <dbReference type="NCBI Taxonomy" id="1795041"/>
    <lineage>
        <taxon>Bacteria</taxon>
        <taxon>Pseudomonadati</taxon>
        <taxon>Pseudomonadota</taxon>
        <taxon>Alphaproteobacteria</taxon>
        <taxon>Rhodobacterales</taxon>
        <taxon>Paracoccaceae</taxon>
        <taxon>Pseudoroseicyclus</taxon>
    </lineage>
</organism>
<dbReference type="InterPro" id="IPR013325">
    <property type="entry name" value="RNA_pol_sigma_r2"/>
</dbReference>
<keyword evidence="3" id="KW-0731">Sigma factor</keyword>
<dbReference type="PANTHER" id="PTHR43133">
    <property type="entry name" value="RNA POLYMERASE ECF-TYPE SIGMA FACTO"/>
    <property type="match status" value="1"/>
</dbReference>
<evidence type="ECO:0000313" key="7">
    <source>
        <dbReference type="EMBL" id="PYE82505.1"/>
    </source>
</evidence>
<name>A0A318SPH9_9RHOB</name>
<dbReference type="InterPro" id="IPR036388">
    <property type="entry name" value="WH-like_DNA-bd_sf"/>
</dbReference>